<accession>A0A895Y9X0</accession>
<feature type="compositionally biased region" description="Basic and acidic residues" evidence="1">
    <location>
        <begin position="1"/>
        <end position="19"/>
    </location>
</feature>
<feature type="region of interest" description="Disordered" evidence="1">
    <location>
        <begin position="1"/>
        <end position="20"/>
    </location>
</feature>
<evidence type="ECO:0000313" key="3">
    <source>
        <dbReference type="Proteomes" id="UP000662857"/>
    </source>
</evidence>
<reference evidence="2" key="1">
    <citation type="submission" date="2021-02" db="EMBL/GenBank/DDBJ databases">
        <title>Natrosporangium hydrolyticum gen. nov., sp. nov, a haloalkaliphilic actinobacterium from a soda solonchak soil.</title>
        <authorList>
            <person name="Sorokin D.Y."/>
            <person name="Khijniak T.V."/>
            <person name="Zakharycheva A.P."/>
            <person name="Boueva O.V."/>
            <person name="Ariskina E.V."/>
            <person name="Hahnke R.L."/>
            <person name="Bunk B."/>
            <person name="Sproer C."/>
            <person name="Schumann P."/>
            <person name="Evtushenko L.I."/>
            <person name="Kublanov I.V."/>
        </authorList>
    </citation>
    <scope>NUCLEOTIDE SEQUENCE</scope>
    <source>
        <strain evidence="2">DSM 106523</strain>
    </source>
</reference>
<organism evidence="2 3">
    <name type="scientific">Natronosporangium hydrolyticum</name>
    <dbReference type="NCBI Taxonomy" id="2811111"/>
    <lineage>
        <taxon>Bacteria</taxon>
        <taxon>Bacillati</taxon>
        <taxon>Actinomycetota</taxon>
        <taxon>Actinomycetes</taxon>
        <taxon>Micromonosporales</taxon>
        <taxon>Micromonosporaceae</taxon>
        <taxon>Natronosporangium</taxon>
    </lineage>
</organism>
<dbReference type="AlphaFoldDB" id="A0A895Y9X0"/>
<dbReference type="Proteomes" id="UP000662857">
    <property type="component" value="Chromosome"/>
</dbReference>
<dbReference type="KEGG" id="nhy:JQS43_24335"/>
<keyword evidence="3" id="KW-1185">Reference proteome</keyword>
<protein>
    <submittedName>
        <fullName evidence="2">Uncharacterized protein</fullName>
    </submittedName>
</protein>
<evidence type="ECO:0000313" key="2">
    <source>
        <dbReference type="EMBL" id="QSB14564.1"/>
    </source>
</evidence>
<sequence>MIGRRYLDPGDRQAGRYDPPRPCVVLARCGPGGGPRNVHVRYLDDGTEEVIPFPRRLRRHPQQPR</sequence>
<dbReference type="EMBL" id="CP070499">
    <property type="protein sequence ID" value="QSB14564.1"/>
    <property type="molecule type" value="Genomic_DNA"/>
</dbReference>
<proteinExistence type="predicted"/>
<dbReference type="RefSeq" id="WP_239676705.1">
    <property type="nucleotide sequence ID" value="NZ_CP070499.1"/>
</dbReference>
<name>A0A895Y9X0_9ACTN</name>
<evidence type="ECO:0000256" key="1">
    <source>
        <dbReference type="SAM" id="MobiDB-lite"/>
    </source>
</evidence>
<gene>
    <name evidence="2" type="ORF">JQS43_24335</name>
</gene>